<dbReference type="InterPro" id="IPR019596">
    <property type="entry name" value="Phage_Mu_GpM_tail_tub"/>
</dbReference>
<dbReference type="Proteomes" id="UP000249898">
    <property type="component" value="Chromosome"/>
</dbReference>
<evidence type="ECO:0000313" key="4">
    <source>
        <dbReference type="Proteomes" id="UP000249898"/>
    </source>
</evidence>
<dbReference type="AlphaFoldDB" id="A0A2Z4PNB5"/>
<dbReference type="Pfam" id="PF10618">
    <property type="entry name" value="Tail_tube"/>
    <property type="match status" value="1"/>
</dbReference>
<proteinExistence type="predicted"/>
<dbReference type="EMBL" id="CP016181">
    <property type="protein sequence ID" value="AWX98673.1"/>
    <property type="molecule type" value="Genomic_DNA"/>
</dbReference>
<dbReference type="EMBL" id="CP016181">
    <property type="protein sequence ID" value="AWX98563.1"/>
    <property type="molecule type" value="Genomic_DNA"/>
</dbReference>
<feature type="region of interest" description="Disordered" evidence="1">
    <location>
        <begin position="94"/>
        <end position="116"/>
    </location>
</feature>
<protein>
    <submittedName>
        <fullName evidence="2">Phage tail protein</fullName>
    </submittedName>
</protein>
<evidence type="ECO:0000313" key="3">
    <source>
        <dbReference type="EMBL" id="AWX98673.1"/>
    </source>
</evidence>
<dbReference type="OrthoDB" id="6399698at2"/>
<evidence type="ECO:0000256" key="1">
    <source>
        <dbReference type="SAM" id="MobiDB-lite"/>
    </source>
</evidence>
<evidence type="ECO:0000313" key="2">
    <source>
        <dbReference type="EMBL" id="AWX98563.1"/>
    </source>
</evidence>
<accession>A0A2Z4PNB5</accession>
<sequence>MAILGSAVIRANSKQLKTKPGTVFSPGGYTSTEHPGPGKIWGFSKTFTKPTMQVTIVADEDVDLMEINAMTNVTLTFEGDNGLDYMITGCEPQEPFSMTDSGEITGTFHGKRAEKV</sequence>
<reference evidence="2 4" key="1">
    <citation type="submission" date="2016-06" db="EMBL/GenBank/DDBJ databases">
        <title>The sequenced genome of the ice-adhering bacterium Marinomonas primoryensis, from Antarctica.</title>
        <authorList>
            <person name="Graham L."/>
            <person name="Vance T.D.R."/>
            <person name="Davies P.L."/>
        </authorList>
    </citation>
    <scope>NUCLEOTIDE SEQUENCE [LARGE SCALE GENOMIC DNA]</scope>
    <source>
        <strain evidence="2 4">AceL</strain>
    </source>
</reference>
<dbReference type="RefSeq" id="WP_112134649.1">
    <property type="nucleotide sequence ID" value="NZ_CP016181.1"/>
</dbReference>
<name>A0A2Z4PNB5_9GAMM</name>
<organism evidence="2 4">
    <name type="scientific">Marinomonas primoryensis</name>
    <dbReference type="NCBI Taxonomy" id="178399"/>
    <lineage>
        <taxon>Bacteria</taxon>
        <taxon>Pseudomonadati</taxon>
        <taxon>Pseudomonadota</taxon>
        <taxon>Gammaproteobacteria</taxon>
        <taxon>Oceanospirillales</taxon>
        <taxon>Oceanospirillaceae</taxon>
        <taxon>Marinomonas</taxon>
    </lineage>
</organism>
<gene>
    <name evidence="2" type="ORF">A8139_00100</name>
    <name evidence="3" type="ORF">A8139_00705</name>
</gene>